<dbReference type="InterPro" id="IPR000780">
    <property type="entry name" value="CheR_MeTrfase"/>
</dbReference>
<dbReference type="SMART" id="SM00138">
    <property type="entry name" value="MeTrc"/>
    <property type="match status" value="1"/>
</dbReference>
<keyword evidence="3" id="KW-0949">S-adenosyl-L-methionine</keyword>
<dbReference type="GO" id="GO:0008757">
    <property type="term" value="F:S-adenosylmethionine-dependent methyltransferase activity"/>
    <property type="evidence" value="ECO:0007669"/>
    <property type="project" value="InterPro"/>
</dbReference>
<name>A0A7X4GRQ7_9BURK</name>
<dbReference type="InterPro" id="IPR022642">
    <property type="entry name" value="CheR_C"/>
</dbReference>
<evidence type="ECO:0000259" key="6">
    <source>
        <dbReference type="PROSITE" id="PS50123"/>
    </source>
</evidence>
<keyword evidence="8" id="KW-1185">Reference proteome</keyword>
<evidence type="ECO:0000256" key="5">
    <source>
        <dbReference type="SAM" id="MobiDB-lite"/>
    </source>
</evidence>
<evidence type="ECO:0000313" key="7">
    <source>
        <dbReference type="EMBL" id="MYM68343.1"/>
    </source>
</evidence>
<evidence type="ECO:0000256" key="2">
    <source>
        <dbReference type="ARBA" id="ARBA00022679"/>
    </source>
</evidence>
<dbReference type="PANTHER" id="PTHR24422:SF19">
    <property type="entry name" value="CHEMOTAXIS PROTEIN METHYLTRANSFERASE"/>
    <property type="match status" value="1"/>
</dbReference>
<feature type="region of interest" description="Disordered" evidence="5">
    <location>
        <begin position="256"/>
        <end position="316"/>
    </location>
</feature>
<dbReference type="SUPFAM" id="SSF48452">
    <property type="entry name" value="TPR-like"/>
    <property type="match status" value="1"/>
</dbReference>
<feature type="domain" description="CheR-type methyltransferase" evidence="6">
    <location>
        <begin position="1"/>
        <end position="233"/>
    </location>
</feature>
<protein>
    <submittedName>
        <fullName evidence="7">Methyltransferase</fullName>
    </submittedName>
</protein>
<reference evidence="7 8" key="1">
    <citation type="submission" date="2019-12" db="EMBL/GenBank/DDBJ databases">
        <title>Novel species isolated from a subtropical stream in China.</title>
        <authorList>
            <person name="Lu H."/>
        </authorList>
    </citation>
    <scope>NUCLEOTIDE SEQUENCE [LARGE SCALE GENOMIC DNA]</scope>
    <source>
        <strain evidence="7 8">FT55W</strain>
    </source>
</reference>
<dbReference type="RefSeq" id="WP_161014849.1">
    <property type="nucleotide sequence ID" value="NZ_WWCK01000004.1"/>
</dbReference>
<evidence type="ECO:0000256" key="4">
    <source>
        <dbReference type="PROSITE-ProRule" id="PRU00339"/>
    </source>
</evidence>
<keyword evidence="2" id="KW-0808">Transferase</keyword>
<dbReference type="GO" id="GO:0032259">
    <property type="term" value="P:methylation"/>
    <property type="evidence" value="ECO:0007669"/>
    <property type="project" value="UniProtKB-KW"/>
</dbReference>
<evidence type="ECO:0000256" key="3">
    <source>
        <dbReference type="ARBA" id="ARBA00022691"/>
    </source>
</evidence>
<proteinExistence type="predicted"/>
<dbReference type="PANTHER" id="PTHR24422">
    <property type="entry name" value="CHEMOTAXIS PROTEIN METHYLTRANSFERASE"/>
    <property type="match status" value="1"/>
</dbReference>
<dbReference type="InterPro" id="IPR011990">
    <property type="entry name" value="TPR-like_helical_dom_sf"/>
</dbReference>
<dbReference type="Proteomes" id="UP000450012">
    <property type="component" value="Unassembled WGS sequence"/>
</dbReference>
<dbReference type="PROSITE" id="PS50005">
    <property type="entry name" value="TPR"/>
    <property type="match status" value="1"/>
</dbReference>
<dbReference type="PROSITE" id="PS50123">
    <property type="entry name" value="CHER"/>
    <property type="match status" value="1"/>
</dbReference>
<accession>A0A7X4GRQ7</accession>
<dbReference type="InterPro" id="IPR050903">
    <property type="entry name" value="Bact_Chemotaxis_MeTrfase"/>
</dbReference>
<sequence>MTPAQSMLRAATGLNLSKSVVERAIKNRMEQTAVTDHDAYLQQITPEEMTALVELVVVPESWFYRDPQAFVAMTEFVRARLAANSERLVRILSIPCAGGEEPYTMAMVLTDAGIPPDNFMVDAFDISPTCVARAKSGIYGRNAFRAQDLSFRDTHFTSAGDGDYRINDTIRKQVRFKQGNLLEFDLSTRSGYYDVVFCRNLLIYFDKPTTKAAIAKLEALLMDDGQLFAGYAEVPSFCQHGFSPLPYNQAFGLQKEAAAPARKPAHAPRTPAKPPAPRAARSIASPPSLPPTAFSVLPSPAPAAPGRSRAAAPTAAATGAARAGTAASAPTAAAVDLLAEARRLADLGDVKAAEAKCRDHLAQHPESAEAYFILGLLNELTNKPQMASDYWKRCIYLQPDHYEALCHLALLAEANNDAAGAAALKARAARIYKRQQAS</sequence>
<dbReference type="Gene3D" id="3.40.50.150">
    <property type="entry name" value="Vaccinia Virus protein VP39"/>
    <property type="match status" value="1"/>
</dbReference>
<dbReference type="SMART" id="SM00028">
    <property type="entry name" value="TPR"/>
    <property type="match status" value="1"/>
</dbReference>
<dbReference type="InterPro" id="IPR029063">
    <property type="entry name" value="SAM-dependent_MTases_sf"/>
</dbReference>
<keyword evidence="4" id="KW-0802">TPR repeat</keyword>
<keyword evidence="1 7" id="KW-0489">Methyltransferase</keyword>
<dbReference type="Gene3D" id="1.25.40.10">
    <property type="entry name" value="Tetratricopeptide repeat domain"/>
    <property type="match status" value="1"/>
</dbReference>
<dbReference type="EMBL" id="WWCK01000004">
    <property type="protein sequence ID" value="MYM68343.1"/>
    <property type="molecule type" value="Genomic_DNA"/>
</dbReference>
<feature type="compositionally biased region" description="Low complexity" evidence="5">
    <location>
        <begin position="304"/>
        <end position="316"/>
    </location>
</feature>
<dbReference type="Pfam" id="PF01739">
    <property type="entry name" value="CheR"/>
    <property type="match status" value="1"/>
</dbReference>
<feature type="compositionally biased region" description="Low complexity" evidence="5">
    <location>
        <begin position="257"/>
        <end position="270"/>
    </location>
</feature>
<comment type="caution">
    <text evidence="7">The sequence shown here is derived from an EMBL/GenBank/DDBJ whole genome shotgun (WGS) entry which is preliminary data.</text>
</comment>
<evidence type="ECO:0000313" key="8">
    <source>
        <dbReference type="Proteomes" id="UP000450012"/>
    </source>
</evidence>
<dbReference type="PRINTS" id="PR00996">
    <property type="entry name" value="CHERMTFRASE"/>
</dbReference>
<organism evidence="7 8">
    <name type="scientific">Duganella rivi</name>
    <dbReference type="NCBI Taxonomy" id="2666083"/>
    <lineage>
        <taxon>Bacteria</taxon>
        <taxon>Pseudomonadati</taxon>
        <taxon>Pseudomonadota</taxon>
        <taxon>Betaproteobacteria</taxon>
        <taxon>Burkholderiales</taxon>
        <taxon>Oxalobacteraceae</taxon>
        <taxon>Telluria group</taxon>
        <taxon>Duganella</taxon>
    </lineage>
</organism>
<evidence type="ECO:0000256" key="1">
    <source>
        <dbReference type="ARBA" id="ARBA00022603"/>
    </source>
</evidence>
<gene>
    <name evidence="7" type="ORF">GTP45_16115</name>
</gene>
<dbReference type="AlphaFoldDB" id="A0A7X4GRQ7"/>
<feature type="repeat" description="TPR" evidence="4">
    <location>
        <begin position="368"/>
        <end position="401"/>
    </location>
</feature>
<dbReference type="SUPFAM" id="SSF53335">
    <property type="entry name" value="S-adenosyl-L-methionine-dependent methyltransferases"/>
    <property type="match status" value="1"/>
</dbReference>
<dbReference type="InterPro" id="IPR019734">
    <property type="entry name" value="TPR_rpt"/>
</dbReference>